<organism evidence="2 4">
    <name type="scientific">Leptospira perolatii</name>
    <dbReference type="NCBI Taxonomy" id="2023191"/>
    <lineage>
        <taxon>Bacteria</taxon>
        <taxon>Pseudomonadati</taxon>
        <taxon>Spirochaetota</taxon>
        <taxon>Spirochaetia</taxon>
        <taxon>Leptospirales</taxon>
        <taxon>Leptospiraceae</taxon>
        <taxon>Leptospira</taxon>
    </lineage>
</organism>
<evidence type="ECO:0000313" key="4">
    <source>
        <dbReference type="Proteomes" id="UP000231990"/>
    </source>
</evidence>
<reference evidence="3 4" key="1">
    <citation type="submission" date="2017-07" db="EMBL/GenBank/DDBJ databases">
        <title>Leptospira spp. isolated from tropical soils.</title>
        <authorList>
            <person name="Thibeaux R."/>
            <person name="Iraola G."/>
            <person name="Ferres I."/>
            <person name="Bierque E."/>
            <person name="Girault D."/>
            <person name="Soupe-Gilbert M.-E."/>
            <person name="Picardeau M."/>
            <person name="Goarant C."/>
        </authorList>
    </citation>
    <scope>NUCLEOTIDE SEQUENCE [LARGE SCALE GENOMIC DNA]</scope>
    <source>
        <strain evidence="2 4">FH1-B-B1</strain>
        <strain evidence="1 3">FH1-B-C1</strain>
    </source>
</reference>
<dbReference type="EMBL" id="NPDY01000005">
    <property type="protein sequence ID" value="PJZ70090.1"/>
    <property type="molecule type" value="Genomic_DNA"/>
</dbReference>
<comment type="caution">
    <text evidence="2">The sequence shown here is derived from an EMBL/GenBank/DDBJ whole genome shotgun (WGS) entry which is preliminary data.</text>
</comment>
<keyword evidence="3" id="KW-1185">Reference proteome</keyword>
<dbReference type="InterPro" id="IPR036249">
    <property type="entry name" value="Thioredoxin-like_sf"/>
</dbReference>
<dbReference type="RefSeq" id="WP_100713426.1">
    <property type="nucleotide sequence ID" value="NZ_NPDY01000005.1"/>
</dbReference>
<sequence length="209" mass="23737">MDPQAHLARKISKSSKISIGLSLYFFIHLSFIISCAPSEQSNLGVSDYAGQTLDGKPVKISELDSDRIALNVYGPNCTPCIREVPVLNYLHYEFEKNPRIKLYMVVDPTVFVDNPETLSEEELIQEATTQMKTEIQKYKIKLPVLIMKKPFRISQESGLVTGTPETLLLKTKPLVLYYNFIGPISEESDQSRIPKDLKVLFFKKMVGFE</sequence>
<dbReference type="Proteomes" id="UP000231990">
    <property type="component" value="Unassembled WGS sequence"/>
</dbReference>
<dbReference type="EMBL" id="NPDZ01000005">
    <property type="protein sequence ID" value="PJZ73278.1"/>
    <property type="molecule type" value="Genomic_DNA"/>
</dbReference>
<protein>
    <submittedName>
        <fullName evidence="2">Redoxin</fullName>
    </submittedName>
</protein>
<dbReference type="Proteomes" id="UP000231962">
    <property type="component" value="Unassembled WGS sequence"/>
</dbReference>
<name>A0A2M9ZMH4_9LEPT</name>
<evidence type="ECO:0000313" key="2">
    <source>
        <dbReference type="EMBL" id="PJZ73278.1"/>
    </source>
</evidence>
<proteinExistence type="predicted"/>
<dbReference type="AlphaFoldDB" id="A0A2M9ZMH4"/>
<evidence type="ECO:0000313" key="1">
    <source>
        <dbReference type="EMBL" id="PJZ70090.1"/>
    </source>
</evidence>
<evidence type="ECO:0000313" key="3">
    <source>
        <dbReference type="Proteomes" id="UP000231962"/>
    </source>
</evidence>
<dbReference type="Gene3D" id="3.40.30.10">
    <property type="entry name" value="Glutaredoxin"/>
    <property type="match status" value="1"/>
</dbReference>
<gene>
    <name evidence="1" type="ORF">CH360_07625</name>
    <name evidence="2" type="ORF">CH373_09880</name>
</gene>
<dbReference type="SUPFAM" id="SSF52833">
    <property type="entry name" value="Thioredoxin-like"/>
    <property type="match status" value="1"/>
</dbReference>
<dbReference type="OrthoDB" id="337273at2"/>
<accession>A0A2M9ZMH4</accession>